<dbReference type="InterPro" id="IPR054105">
    <property type="entry name" value="WHD_NrtR"/>
</dbReference>
<name>A0A6M5Y870_9BACT</name>
<dbReference type="InterPro" id="IPR036388">
    <property type="entry name" value="WH-like_DNA-bd_sf"/>
</dbReference>
<proteinExistence type="predicted"/>
<dbReference type="CDD" id="cd18873">
    <property type="entry name" value="NUDIX_NadM_like"/>
    <property type="match status" value="1"/>
</dbReference>
<dbReference type="SUPFAM" id="SSF46785">
    <property type="entry name" value="Winged helix' DNA-binding domain"/>
    <property type="match status" value="1"/>
</dbReference>
<reference evidence="2 3" key="1">
    <citation type="submission" date="2020-05" db="EMBL/GenBank/DDBJ databases">
        <title>Genome sequencing of Spirosoma sp. TS118.</title>
        <authorList>
            <person name="Lee J.-H."/>
            <person name="Jeong S."/>
            <person name="Zhao L."/>
            <person name="Jung J.-H."/>
            <person name="Kim M.-K."/>
            <person name="Lim S."/>
        </authorList>
    </citation>
    <scope>NUCLEOTIDE SEQUENCE [LARGE SCALE GENOMIC DNA]</scope>
    <source>
        <strain evidence="2 3">TS118</strain>
    </source>
</reference>
<dbReference type="PROSITE" id="PS51462">
    <property type="entry name" value="NUDIX"/>
    <property type="match status" value="1"/>
</dbReference>
<dbReference type="InterPro" id="IPR000086">
    <property type="entry name" value="NUDIX_hydrolase_dom"/>
</dbReference>
<dbReference type="AlphaFoldDB" id="A0A6M5Y870"/>
<dbReference type="Pfam" id="PF00293">
    <property type="entry name" value="NUDIX"/>
    <property type="match status" value="1"/>
</dbReference>
<dbReference type="Gene3D" id="1.10.10.10">
    <property type="entry name" value="Winged helix-like DNA-binding domain superfamily/Winged helix DNA-binding domain"/>
    <property type="match status" value="1"/>
</dbReference>
<keyword evidence="2" id="KW-0378">Hydrolase</keyword>
<dbReference type="Gene3D" id="3.90.79.10">
    <property type="entry name" value="Nucleoside Triphosphate Pyrophosphohydrolase"/>
    <property type="match status" value="1"/>
</dbReference>
<evidence type="ECO:0000313" key="2">
    <source>
        <dbReference type="EMBL" id="QJW89461.1"/>
    </source>
</evidence>
<sequence length="257" mass="30188">MEYKERLKQFIQELKTGYLPSVSMDFVIFGFHEGQLKVLLLQWEGIHDWLLPGGRVRLNENLDDAAYRNLRERTGLGEVFLQQFHTFGNVIRNTYYAIEETLDRLGLSPEDLEGLPGRDVSVGYYALVEYTKVKPSPDLLTQEIRWCSIDEVPRLLFDHNEMITLALKTLRRQLSYQPIGYNLLPDKFTMPQLQQLYETILGQPLDRRNFQKRMLGYGILERLEERKAIGAHKAPYLYRFDMASYQNALAEERMFII</sequence>
<dbReference type="GO" id="GO:0016787">
    <property type="term" value="F:hydrolase activity"/>
    <property type="evidence" value="ECO:0007669"/>
    <property type="project" value="UniProtKB-KW"/>
</dbReference>
<protein>
    <submittedName>
        <fullName evidence="2">NUDIX hydrolase</fullName>
    </submittedName>
</protein>
<dbReference type="Proteomes" id="UP000502756">
    <property type="component" value="Chromosome"/>
</dbReference>
<dbReference type="KEGG" id="stae:HNV11_08750"/>
<evidence type="ECO:0000259" key="1">
    <source>
        <dbReference type="PROSITE" id="PS51462"/>
    </source>
</evidence>
<gene>
    <name evidence="2" type="ORF">HNV11_08750</name>
</gene>
<dbReference type="InterPro" id="IPR015797">
    <property type="entry name" value="NUDIX_hydrolase-like_dom_sf"/>
</dbReference>
<dbReference type="EMBL" id="CP053435">
    <property type="protein sequence ID" value="QJW89461.1"/>
    <property type="molecule type" value="Genomic_DNA"/>
</dbReference>
<dbReference type="Pfam" id="PF21906">
    <property type="entry name" value="WHD_NrtR"/>
    <property type="match status" value="1"/>
</dbReference>
<dbReference type="PANTHER" id="PTHR43736">
    <property type="entry name" value="ADP-RIBOSE PYROPHOSPHATASE"/>
    <property type="match status" value="1"/>
</dbReference>
<accession>A0A6M5Y870</accession>
<organism evidence="2 3">
    <name type="scientific">Spirosoma taeanense</name>
    <dbReference type="NCBI Taxonomy" id="2735870"/>
    <lineage>
        <taxon>Bacteria</taxon>
        <taxon>Pseudomonadati</taxon>
        <taxon>Bacteroidota</taxon>
        <taxon>Cytophagia</taxon>
        <taxon>Cytophagales</taxon>
        <taxon>Cytophagaceae</taxon>
        <taxon>Spirosoma</taxon>
    </lineage>
</organism>
<dbReference type="InterPro" id="IPR036390">
    <property type="entry name" value="WH_DNA-bd_sf"/>
</dbReference>
<evidence type="ECO:0000313" key="3">
    <source>
        <dbReference type="Proteomes" id="UP000502756"/>
    </source>
</evidence>
<keyword evidence="3" id="KW-1185">Reference proteome</keyword>
<dbReference type="SUPFAM" id="SSF55811">
    <property type="entry name" value="Nudix"/>
    <property type="match status" value="1"/>
</dbReference>
<dbReference type="RefSeq" id="WP_171739300.1">
    <property type="nucleotide sequence ID" value="NZ_CP053435.1"/>
</dbReference>
<feature type="domain" description="Nudix hydrolase" evidence="1">
    <location>
        <begin position="21"/>
        <end position="169"/>
    </location>
</feature>
<dbReference type="PANTHER" id="PTHR43736:SF4">
    <property type="entry name" value="SLR1690 PROTEIN"/>
    <property type="match status" value="1"/>
</dbReference>